<proteinExistence type="predicted"/>
<comment type="caution">
    <text evidence="1">The sequence shown here is derived from an EMBL/GenBank/DDBJ whole genome shotgun (WGS) entry which is preliminary data.</text>
</comment>
<evidence type="ECO:0000313" key="1">
    <source>
        <dbReference type="EMBL" id="KZL72620.1"/>
    </source>
</evidence>
<dbReference type="EMBL" id="LFIV01000055">
    <property type="protein sequence ID" value="KZL72620.1"/>
    <property type="molecule type" value="Genomic_DNA"/>
</dbReference>
<reference evidence="1 2" key="1">
    <citation type="submission" date="2015-06" db="EMBL/GenBank/DDBJ databases">
        <title>Survival trade-offs in plant roots during colonization by closely related pathogenic and mutualistic fungi.</title>
        <authorList>
            <person name="Hacquard S."/>
            <person name="Kracher B."/>
            <person name="Hiruma K."/>
            <person name="Weinman A."/>
            <person name="Muench P."/>
            <person name="Garrido Oter R."/>
            <person name="Ver Loren van Themaat E."/>
            <person name="Dallerey J.-F."/>
            <person name="Damm U."/>
            <person name="Henrissat B."/>
            <person name="Lespinet O."/>
            <person name="Thon M."/>
            <person name="Kemen E."/>
            <person name="McHardy A.C."/>
            <person name="Schulze-Lefert P."/>
            <person name="O'Connell R.J."/>
        </authorList>
    </citation>
    <scope>NUCLEOTIDE SEQUENCE [LARGE SCALE GENOMIC DNA]</scope>
    <source>
        <strain evidence="1 2">0861</strain>
    </source>
</reference>
<dbReference type="Proteomes" id="UP000076552">
    <property type="component" value="Unassembled WGS sequence"/>
</dbReference>
<accession>A0A166TX46</accession>
<dbReference type="AlphaFoldDB" id="A0A166TX46"/>
<evidence type="ECO:0000313" key="2">
    <source>
        <dbReference type="Proteomes" id="UP000076552"/>
    </source>
</evidence>
<keyword evidence="2" id="KW-1185">Reference proteome</keyword>
<name>A0A166TX46_9PEZI</name>
<organism evidence="1 2">
    <name type="scientific">Colletotrichum tofieldiae</name>
    <dbReference type="NCBI Taxonomy" id="708197"/>
    <lineage>
        <taxon>Eukaryota</taxon>
        <taxon>Fungi</taxon>
        <taxon>Dikarya</taxon>
        <taxon>Ascomycota</taxon>
        <taxon>Pezizomycotina</taxon>
        <taxon>Sordariomycetes</taxon>
        <taxon>Hypocreomycetidae</taxon>
        <taxon>Glomerellales</taxon>
        <taxon>Glomerellaceae</taxon>
        <taxon>Colletotrichum</taxon>
        <taxon>Colletotrichum spaethianum species complex</taxon>
    </lineage>
</organism>
<sequence length="282" mass="32875">MGGERKLSPGLLDVQCSPVHKKRRIIRQNNLWGGTTDPRRRQCSRPKPFTKADAEALYHQMKIFEEEYQKGGCKIHKYASTKDIELGITRGNLHLRHHEIRDALYHTSYANPSRALPPSSRIYHHLVNFRAALTRHQALWHHRKALRRTLYSARAIKQKSAELASAEAADDADTERDIHDKHDPSCHRVSFERRRKWYRTVKKDMRKRGQWISKEAPGPGVEWEPVNVRENLGVRVKFFNPVAGDWILPKHVETGRDLEVYLNQLGLRFIPVLGRPEDRPWA</sequence>
<protein>
    <submittedName>
        <fullName evidence="1">Uncharacterized protein</fullName>
    </submittedName>
</protein>
<gene>
    <name evidence="1" type="ORF">CT0861_07430</name>
</gene>